<gene>
    <name evidence="1" type="ORF">IRI77_17570</name>
</gene>
<proteinExistence type="predicted"/>
<dbReference type="Proteomes" id="UP000593892">
    <property type="component" value="Chromosome"/>
</dbReference>
<accession>A0A7S7NXN1</accession>
<dbReference type="AlphaFoldDB" id="A0A7S7NXN1"/>
<evidence type="ECO:0000313" key="1">
    <source>
        <dbReference type="EMBL" id="QOY91682.1"/>
    </source>
</evidence>
<dbReference type="EMBL" id="CP063849">
    <property type="protein sequence ID" value="QOY91682.1"/>
    <property type="molecule type" value="Genomic_DNA"/>
</dbReference>
<dbReference type="RefSeq" id="WP_194453336.1">
    <property type="nucleotide sequence ID" value="NZ_CP063849.1"/>
</dbReference>
<protein>
    <submittedName>
        <fullName evidence="1">Uncharacterized protein</fullName>
    </submittedName>
</protein>
<keyword evidence="2" id="KW-1185">Reference proteome</keyword>
<evidence type="ECO:0000313" key="2">
    <source>
        <dbReference type="Proteomes" id="UP000593892"/>
    </source>
</evidence>
<dbReference type="KEGG" id="pfer:IRI77_17570"/>
<organism evidence="1 2">
    <name type="scientific">Paludibaculum fermentans</name>
    <dbReference type="NCBI Taxonomy" id="1473598"/>
    <lineage>
        <taxon>Bacteria</taxon>
        <taxon>Pseudomonadati</taxon>
        <taxon>Acidobacteriota</taxon>
        <taxon>Terriglobia</taxon>
        <taxon>Bryobacterales</taxon>
        <taxon>Bryobacteraceae</taxon>
        <taxon>Paludibaculum</taxon>
    </lineage>
</organism>
<name>A0A7S7NXN1_PALFE</name>
<sequence length="398" mass="44320">MAAPDYKELVSRLPRTFGPALNDQLHQWEMLFPAEQRQLKAQMDWLAALPPAEFKTLFAAIVQVEDRMELPKWQPGSTGLSIHDVGVMARSPLYPQWRQQVEKVFAHIDDSVQASGVMKPVPRLVVSILPSGLPKPSDPLWPELAELGRWVQLDRPFLKLEEALVPAIVKRKAPAGLEADETTWVIECGKRLSVEAGGVTSLSWDALEKVRREFLNRLNGISRDIKSADQTTNELKRMDLRKLLDPATGESPRLREFLRGILLSGNGSLVFNNSFVQWAASEALRRAQPQVLFAGFGLRQKLKPFSSVVLFEDQNRSNPTPDQDDPAGSLTDAAFLAQYVYLAAQRVSAYQGHTVSIFAMEDLDRLLIVDPRGKLNVPESLAGQALTAWITGWLTGPA</sequence>
<reference evidence="1 2" key="1">
    <citation type="submission" date="2020-10" db="EMBL/GenBank/DDBJ databases">
        <title>Complete genome sequence of Paludibaculum fermentans P105T, a facultatively anaerobic acidobacterium capable of dissimilatory Fe(III) reduction.</title>
        <authorList>
            <person name="Dedysh S.N."/>
            <person name="Beletsky A.V."/>
            <person name="Kulichevskaya I.S."/>
            <person name="Mardanov A.V."/>
            <person name="Ravin N.V."/>
        </authorList>
    </citation>
    <scope>NUCLEOTIDE SEQUENCE [LARGE SCALE GENOMIC DNA]</scope>
    <source>
        <strain evidence="1 2">P105</strain>
    </source>
</reference>